<dbReference type="InterPro" id="IPR001849">
    <property type="entry name" value="PH_domain"/>
</dbReference>
<dbReference type="PANTHER" id="PTHR21538">
    <property type="entry name" value="ANILLIN/RHOTEKIN RTKN"/>
    <property type="match status" value="1"/>
</dbReference>
<gene>
    <name evidence="4" type="primary">Necator_chrIII.g12797</name>
    <name evidence="4" type="ORF">RB195_012030</name>
</gene>
<dbReference type="PANTHER" id="PTHR21538:SF11">
    <property type="entry name" value="ANILLIN-LIKE PROTEIN 1"/>
    <property type="match status" value="1"/>
</dbReference>
<feature type="compositionally biased region" description="Basic and acidic residues" evidence="2">
    <location>
        <begin position="26"/>
        <end position="36"/>
    </location>
</feature>
<protein>
    <recommendedName>
        <fullName evidence="3">PH domain-containing protein</fullName>
    </recommendedName>
</protein>
<evidence type="ECO:0000313" key="4">
    <source>
        <dbReference type="EMBL" id="KAK6745663.1"/>
    </source>
</evidence>
<dbReference type="InterPro" id="IPR012966">
    <property type="entry name" value="AHD"/>
</dbReference>
<comment type="caution">
    <text evidence="4">The sequence shown here is derived from an EMBL/GenBank/DDBJ whole genome shotgun (WGS) entry which is preliminary data.</text>
</comment>
<feature type="compositionally biased region" description="Basic and acidic residues" evidence="2">
    <location>
        <begin position="7"/>
        <end position="19"/>
    </location>
</feature>
<keyword evidence="1" id="KW-0175">Coiled coil</keyword>
<dbReference type="PROSITE" id="PS50003">
    <property type="entry name" value="PH_DOMAIN"/>
    <property type="match status" value="1"/>
</dbReference>
<dbReference type="CDD" id="cd01263">
    <property type="entry name" value="PH_anillin"/>
    <property type="match status" value="1"/>
</dbReference>
<organism evidence="4 5">
    <name type="scientific">Necator americanus</name>
    <name type="common">Human hookworm</name>
    <dbReference type="NCBI Taxonomy" id="51031"/>
    <lineage>
        <taxon>Eukaryota</taxon>
        <taxon>Metazoa</taxon>
        <taxon>Ecdysozoa</taxon>
        <taxon>Nematoda</taxon>
        <taxon>Chromadorea</taxon>
        <taxon>Rhabditida</taxon>
        <taxon>Rhabditina</taxon>
        <taxon>Rhabditomorpha</taxon>
        <taxon>Strongyloidea</taxon>
        <taxon>Ancylostomatidae</taxon>
        <taxon>Bunostominae</taxon>
        <taxon>Necator</taxon>
    </lineage>
</organism>
<feature type="region of interest" description="Disordered" evidence="2">
    <location>
        <begin position="1"/>
        <end position="96"/>
    </location>
</feature>
<dbReference type="InterPro" id="IPR051364">
    <property type="entry name" value="Cytokinesis/Rho-signaling"/>
</dbReference>
<evidence type="ECO:0000256" key="2">
    <source>
        <dbReference type="SAM" id="MobiDB-lite"/>
    </source>
</evidence>
<dbReference type="Gene3D" id="2.30.29.30">
    <property type="entry name" value="Pleckstrin-homology domain (PH domain)/Phosphotyrosine-binding domain (PTB)"/>
    <property type="match status" value="1"/>
</dbReference>
<dbReference type="Pfam" id="PF08174">
    <property type="entry name" value="Anillin"/>
    <property type="match status" value="1"/>
</dbReference>
<feature type="compositionally biased region" description="Basic and acidic residues" evidence="2">
    <location>
        <begin position="43"/>
        <end position="53"/>
    </location>
</feature>
<dbReference type="InterPro" id="IPR011993">
    <property type="entry name" value="PH-like_dom_sf"/>
</dbReference>
<keyword evidence="5" id="KW-1185">Reference proteome</keyword>
<proteinExistence type="predicted"/>
<dbReference type="SUPFAM" id="SSF50729">
    <property type="entry name" value="PH domain-like"/>
    <property type="match status" value="1"/>
</dbReference>
<feature type="region of interest" description="Disordered" evidence="2">
    <location>
        <begin position="549"/>
        <end position="615"/>
    </location>
</feature>
<feature type="compositionally biased region" description="Polar residues" evidence="2">
    <location>
        <begin position="68"/>
        <end position="91"/>
    </location>
</feature>
<evidence type="ECO:0000313" key="5">
    <source>
        <dbReference type="Proteomes" id="UP001303046"/>
    </source>
</evidence>
<feature type="compositionally biased region" description="Low complexity" evidence="2">
    <location>
        <begin position="153"/>
        <end position="171"/>
    </location>
</feature>
<accession>A0ABR1D562</accession>
<reference evidence="4 5" key="1">
    <citation type="submission" date="2023-08" db="EMBL/GenBank/DDBJ databases">
        <title>A Necator americanus chromosomal reference genome.</title>
        <authorList>
            <person name="Ilik V."/>
            <person name="Petrzelkova K.J."/>
            <person name="Pardy F."/>
            <person name="Fuh T."/>
            <person name="Niatou-Singa F.S."/>
            <person name="Gouil Q."/>
            <person name="Baker L."/>
            <person name="Ritchie M.E."/>
            <person name="Jex A.R."/>
            <person name="Gazzola D."/>
            <person name="Li H."/>
            <person name="Toshio Fujiwara R."/>
            <person name="Zhan B."/>
            <person name="Aroian R.V."/>
            <person name="Pafco B."/>
            <person name="Schwarz E.M."/>
        </authorList>
    </citation>
    <scope>NUCLEOTIDE SEQUENCE [LARGE SCALE GENOMIC DNA]</scope>
    <source>
        <strain evidence="4 5">Aroian</strain>
        <tissue evidence="4">Whole animal</tissue>
    </source>
</reference>
<dbReference type="EMBL" id="JAVFWL010000003">
    <property type="protein sequence ID" value="KAK6745663.1"/>
    <property type="molecule type" value="Genomic_DNA"/>
</dbReference>
<dbReference type="Proteomes" id="UP001303046">
    <property type="component" value="Unassembled WGS sequence"/>
</dbReference>
<dbReference type="SMART" id="SM00233">
    <property type="entry name" value="PH"/>
    <property type="match status" value="1"/>
</dbReference>
<feature type="region of interest" description="Disordered" evidence="2">
    <location>
        <begin position="150"/>
        <end position="174"/>
    </location>
</feature>
<dbReference type="InterPro" id="IPR037840">
    <property type="entry name" value="PH_Anillin"/>
</dbReference>
<sequence length="1184" mass="132391">MESVDESAERIMERVRQRNMELSASMEHENENDSMKAEFSAKSGDKSVDKESKNSFNEMPVDVPSASPLKNKTNNVTSDVSTSPSKTPSSRMKSRFSELAAEYEQFEIDQNWHHPGSKPKEAYMKGVSPRLSMGETRPSVLCTPAGMAQLKTSSTAKSPSSKESSPLKPVSITCNKTPQKFEPVKEDQRRIHFAHPISDTHVMTDESSLCSTVNTTDESTILAGAPPIPAVRVFFKSKNGEVDLSSDEYGAHTFTKKTTKSGSIKEKEEQVDLSSDEYGAHTFLKKKTPPRAKSSSTSSINMISPKPFSHSASQTHFSPVHFNPVTTSSPNFEVRTITMDTKMTAEIPISEVKLRPTETRKDFMDELEARAKTASTPEATTPMSASWKSVADEKENTFTKQMSPIRTAVMESAKAKKIAQQLEEKLKTTQAKIPTPTPIATISTTTITHTAPITPTTPRVQTQWRGSQDTAVVVGSTPGVPTQPDVRASIVKNLKTRWEFSSITGTPIHPDETEDEILKAAIRMRDTAIPRKFDQKPKNPQPYLATKVAQQIKQNEKRSPTCSPLSKSPRYADESDENDDLRTAHQVKSTTRHGYSPYKSPAIKMSPKRKSPKVNITSQKSPIHLQHPDTAEEANLFGDDEESGDEVNASHNVSHLIDQAFEFMEYTPNKCTGVTPTKIPEGLAPTAEEEMFSPMKQVSSPLPVPPEKPKQDPVFIPSESQANVECEGDTSKGSLLPYTVSFYRKRMREMRSADAGVEKIDLTTDISTVPQQMIIGGGGGTYSNEEESKKARAERKAAMEREVSVQQQRIAQAMQALRYCRERTEFRGSREEVDAQRALLIATETRRALLFEIDRLNRGELKGAPGPHGTLTISNITIFLDREFVNTQINYASHKDDIYYFIVLLRYGCDVQHTSLVTSDEGIRKKGLLEFNYYLTLKDLPPDFVCALEVYGLRTKREHISHEVKYRLGGTLGKKVKQVFLEIQRSKIATLKTSLGGPSAVVEPAFQLVGRLTIDIDTHSRKLTLQDVMSPLEGSVVVKMKKHATDKSRTIHRGFLSMYQRTRDGLGTWTRYWCVLECGEMRFWRSPDEERDGKQWLVLLDLQTCAGDGASTVNEVCPYPNSFHIDVWVPKEGGARQSNGKPEMEKLRVMLAADTKAYLDSWMEIINQTARHVLMWDRPSFVPK</sequence>
<evidence type="ECO:0000256" key="1">
    <source>
        <dbReference type="SAM" id="Coils"/>
    </source>
</evidence>
<feature type="coiled-coil region" evidence="1">
    <location>
        <begin position="405"/>
        <end position="432"/>
    </location>
</feature>
<feature type="domain" description="PH" evidence="3">
    <location>
        <begin position="1049"/>
        <end position="1171"/>
    </location>
</feature>
<name>A0ABR1D562_NECAM</name>
<evidence type="ECO:0000259" key="3">
    <source>
        <dbReference type="PROSITE" id="PS50003"/>
    </source>
</evidence>